<accession>A0A1M6VE25</accession>
<evidence type="ECO:0000313" key="2">
    <source>
        <dbReference type="EMBL" id="SHK79709.1"/>
    </source>
</evidence>
<evidence type="ECO:0000256" key="1">
    <source>
        <dbReference type="SAM" id="MobiDB-lite"/>
    </source>
</evidence>
<proteinExistence type="predicted"/>
<dbReference type="AlphaFoldDB" id="A0A1M6VE25"/>
<dbReference type="Proteomes" id="UP000184395">
    <property type="component" value="Unassembled WGS sequence"/>
</dbReference>
<sequence length="99" mass="10635">MITTQRITVSAALGALHVIAIWKCLRACETPACGSSMHVKLQDRTESITLFFDEVPMEQLHRLVIMLNNLPGAMTASLAPATAPGPGESLSHVGSRQHT</sequence>
<dbReference type="EMBL" id="FRAB01000038">
    <property type="protein sequence ID" value="SHK79709.1"/>
    <property type="molecule type" value="Genomic_DNA"/>
</dbReference>
<name>A0A1M6VE25_9BURK</name>
<reference evidence="2 3" key="1">
    <citation type="submission" date="2016-11" db="EMBL/GenBank/DDBJ databases">
        <authorList>
            <person name="Jaros S."/>
            <person name="Januszkiewicz K."/>
            <person name="Wedrychowicz H."/>
        </authorList>
    </citation>
    <scope>NUCLEOTIDE SEQUENCE [LARGE SCALE GENOMIC DNA]</scope>
    <source>
        <strain evidence="2 3">LMG 20594</strain>
    </source>
</reference>
<gene>
    <name evidence="2" type="ORF">SAMN05192548_103864</name>
</gene>
<feature type="region of interest" description="Disordered" evidence="1">
    <location>
        <begin position="77"/>
        <end position="99"/>
    </location>
</feature>
<dbReference type="OrthoDB" id="9009085at2"/>
<organism evidence="2 3">
    <name type="scientific">Paraburkholderia terricola</name>
    <dbReference type="NCBI Taxonomy" id="169427"/>
    <lineage>
        <taxon>Bacteria</taxon>
        <taxon>Pseudomonadati</taxon>
        <taxon>Pseudomonadota</taxon>
        <taxon>Betaproteobacteria</taxon>
        <taxon>Burkholderiales</taxon>
        <taxon>Burkholderiaceae</taxon>
        <taxon>Paraburkholderia</taxon>
    </lineage>
</organism>
<evidence type="ECO:0000313" key="3">
    <source>
        <dbReference type="Proteomes" id="UP000184395"/>
    </source>
</evidence>
<protein>
    <submittedName>
        <fullName evidence="2">Uncharacterized protein</fullName>
    </submittedName>
</protein>
<dbReference type="RefSeq" id="WP_073431517.1">
    <property type="nucleotide sequence ID" value="NZ_CADFGY010000034.1"/>
</dbReference>